<name>A0ABM6M8F3_9SPHN</name>
<evidence type="ECO:0000313" key="1">
    <source>
        <dbReference type="EMBL" id="ASR52233.1"/>
    </source>
</evidence>
<reference evidence="1 2" key="1">
    <citation type="submission" date="2017-03" db="EMBL/GenBank/DDBJ databases">
        <title>Complete genome sequence of Blastomonas fulva degrading microcsystin LR.</title>
        <authorList>
            <person name="Lee H.-g."/>
            <person name="Jin L."/>
            <person name="oh H.-M."/>
        </authorList>
    </citation>
    <scope>NUCLEOTIDE SEQUENCE [LARGE SCALE GENOMIC DNA]</scope>
    <source>
        <strain evidence="1 2">T2</strain>
    </source>
</reference>
<dbReference type="GeneID" id="303486460"/>
<organism evidence="1 2">
    <name type="scientific">Blastomonas fulva</name>
    <dbReference type="NCBI Taxonomy" id="1550728"/>
    <lineage>
        <taxon>Bacteria</taxon>
        <taxon>Pseudomonadati</taxon>
        <taxon>Pseudomonadota</taxon>
        <taxon>Alphaproteobacteria</taxon>
        <taxon>Sphingomonadales</taxon>
        <taxon>Sphingomonadaceae</taxon>
        <taxon>Blastomonas</taxon>
    </lineage>
</organism>
<gene>
    <name evidence="1" type="ORF">B5J99_12835</name>
</gene>
<proteinExistence type="predicted"/>
<protein>
    <recommendedName>
        <fullName evidence="3">PKD domain-containing protein</fullName>
    </recommendedName>
</protein>
<keyword evidence="2" id="KW-1185">Reference proteome</keyword>
<dbReference type="Proteomes" id="UP000258016">
    <property type="component" value="Chromosome"/>
</dbReference>
<sequence length="697" mass="75562">MKNGLLVAVAVSMTASPLCGQQQQDPASAPAQDPMFAEPYVDVDEWRAAPVRHRYVHGGFKGTDMRFSFYFPDKAQYQNRFFQYVTPVPDNENLAQAPGDDKIGFSISSGAYFIETNGGGTSTIAGPAFRPDPTIGAFRANAAAAIFSRTLAAQMYGPHRTYGYLYGGSGGGYRTLGSMENTVGVWDGAVPFVLGTPMAAPNVFAVRMHAMRILEDRLAQIADAMDVGGSGDPYAGLNAEEAGALREVTRMGFPLKSWFGHKTMGVHAFTALYQGMVMADPGYFSDFWTKPGYLGFDRPEAFKNARLQFDTTVEQPLGEEAAVARGVPDVRIPGTSRGTAELAWQSAVKDGSARPVAIALRDTPPGVDFLGGDLVILSGEAAGQRLALRAIKGNIVTLGVVDSKTLARLKPGDAVRIDNSNFLAAQTYHRHQVPGPEYPVWDQFRRPDGQPVYPQRPVNLGPLFAMGAAGTVPTGKFNGKIIVVGATLDREAFAWQSDWYRQRFEQIYGADAGNRYRLWFAENALHGASEWEGAPTRVINYTPLLQQALRDVAAWVERGVPPPANSGYRVDDGQVILAGNASDRKGIQPIVTLRIGGADKAYVKTGEPFELVAEIEVPPGAGKIVDASWEFEGTGRFVSANLTDTPSAKMQIRKQWHYDTPGTFFVTLKVESERDGNASSTYARIPNLSRARVIVSP</sequence>
<evidence type="ECO:0000313" key="2">
    <source>
        <dbReference type="Proteomes" id="UP000258016"/>
    </source>
</evidence>
<evidence type="ECO:0008006" key="3">
    <source>
        <dbReference type="Google" id="ProtNLM"/>
    </source>
</evidence>
<accession>A0ABM6M8F3</accession>
<dbReference type="RefSeq" id="WP_211337824.1">
    <property type="nucleotide sequence ID" value="NZ_CP020083.1"/>
</dbReference>
<dbReference type="EMBL" id="CP020083">
    <property type="protein sequence ID" value="ASR52233.1"/>
    <property type="molecule type" value="Genomic_DNA"/>
</dbReference>